<accession>I3Y673</accession>
<dbReference type="EMBL" id="CP003154">
    <property type="protein sequence ID" value="AFL72491.1"/>
    <property type="molecule type" value="Genomic_DNA"/>
</dbReference>
<sequence length="200" mass="21910">MLAALDAIALPGGQVVAPMDAPSLASIRQTHDPLLERVTRSLRAWGYVIRTEQTYLHWILRYLASLGQREATDAGANEVATFAQRSEQPFGLALTPRAWAPNLPHPPSAILRIGGFARVFGADRAPVRSSARRRVRQSERNLRRRPAALRSAPGLAGCLAAAKNRPAMISRIAETDGQVARKRAPTRLVTAIKLRIFRSP</sequence>
<reference evidence="3 4" key="1">
    <citation type="submission" date="2012-06" db="EMBL/GenBank/DDBJ databases">
        <title>Complete sequence of Thiocystis violascens DSM 198.</title>
        <authorList>
            <consortium name="US DOE Joint Genome Institute"/>
            <person name="Lucas S."/>
            <person name="Han J."/>
            <person name="Lapidus A."/>
            <person name="Cheng J.-F."/>
            <person name="Goodwin L."/>
            <person name="Pitluck S."/>
            <person name="Peters L."/>
            <person name="Ovchinnikova G."/>
            <person name="Teshima H."/>
            <person name="Detter J.C."/>
            <person name="Han C."/>
            <person name="Tapia R."/>
            <person name="Land M."/>
            <person name="Hauser L."/>
            <person name="Kyrpides N."/>
            <person name="Ivanova N."/>
            <person name="Pagani I."/>
            <person name="Vogl K."/>
            <person name="Liu Z."/>
            <person name="Frigaard N.-U."/>
            <person name="Bryant D."/>
            <person name="Woyke T."/>
        </authorList>
    </citation>
    <scope>NUCLEOTIDE SEQUENCE [LARGE SCALE GENOMIC DNA]</scope>
    <source>
        <strain evidence="4">ATCC 17096 / DSM 198 / 6111</strain>
    </source>
</reference>
<dbReference type="OrthoDB" id="9801717at2"/>
<protein>
    <recommendedName>
        <fullName evidence="2">Integrase SAM-like N-terminal domain-containing protein</fullName>
    </recommendedName>
</protein>
<dbReference type="KEGG" id="tvi:Thivi_0422"/>
<gene>
    <name evidence="3" type="ordered locus">Thivi_0422</name>
</gene>
<dbReference type="GO" id="GO:0003677">
    <property type="term" value="F:DNA binding"/>
    <property type="evidence" value="ECO:0007669"/>
    <property type="project" value="UniProtKB-KW"/>
</dbReference>
<name>I3Y673_THIV6</name>
<proteinExistence type="predicted"/>
<evidence type="ECO:0000259" key="2">
    <source>
        <dbReference type="Pfam" id="PF13495"/>
    </source>
</evidence>
<keyword evidence="4" id="KW-1185">Reference proteome</keyword>
<dbReference type="Pfam" id="PF13495">
    <property type="entry name" value="Phage_int_SAM_4"/>
    <property type="match status" value="1"/>
</dbReference>
<dbReference type="Proteomes" id="UP000006062">
    <property type="component" value="Chromosome"/>
</dbReference>
<dbReference type="AlphaFoldDB" id="I3Y673"/>
<evidence type="ECO:0000313" key="4">
    <source>
        <dbReference type="Proteomes" id="UP000006062"/>
    </source>
</evidence>
<dbReference type="GO" id="GO:0015074">
    <property type="term" value="P:DNA integration"/>
    <property type="evidence" value="ECO:0007669"/>
    <property type="project" value="InterPro"/>
</dbReference>
<organism evidence="3 4">
    <name type="scientific">Thiocystis violascens (strain ATCC 17096 / DSM 198 / 6111)</name>
    <name type="common">Chromatium violascens</name>
    <dbReference type="NCBI Taxonomy" id="765911"/>
    <lineage>
        <taxon>Bacteria</taxon>
        <taxon>Pseudomonadati</taxon>
        <taxon>Pseudomonadota</taxon>
        <taxon>Gammaproteobacteria</taxon>
        <taxon>Chromatiales</taxon>
        <taxon>Chromatiaceae</taxon>
        <taxon>Thiocystis</taxon>
    </lineage>
</organism>
<dbReference type="HOGENOM" id="CLU_1365699_0_0_6"/>
<dbReference type="InterPro" id="IPR010998">
    <property type="entry name" value="Integrase_recombinase_N"/>
</dbReference>
<evidence type="ECO:0000313" key="3">
    <source>
        <dbReference type="EMBL" id="AFL72491.1"/>
    </source>
</evidence>
<dbReference type="STRING" id="765911.Thivi_0422"/>
<dbReference type="Gene3D" id="1.10.150.130">
    <property type="match status" value="1"/>
</dbReference>
<evidence type="ECO:0000256" key="1">
    <source>
        <dbReference type="ARBA" id="ARBA00023125"/>
    </source>
</evidence>
<keyword evidence="1" id="KW-0238">DNA-binding</keyword>
<feature type="domain" description="Integrase SAM-like N-terminal" evidence="2">
    <location>
        <begin position="34"/>
        <end position="83"/>
    </location>
</feature>
<dbReference type="InterPro" id="IPR004107">
    <property type="entry name" value="Integrase_SAM-like_N"/>
</dbReference>